<protein>
    <recommendedName>
        <fullName evidence="6">RNA methyltransferase</fullName>
        <ecNumber evidence="6">2.1.1.-</ecNumber>
    </recommendedName>
</protein>
<dbReference type="Proteomes" id="UP001152622">
    <property type="component" value="Chromosome 14"/>
</dbReference>
<dbReference type="OrthoDB" id="10017101at2759"/>
<proteinExistence type="inferred from homology"/>
<dbReference type="PROSITE" id="PS51515">
    <property type="entry name" value="BIN3_SAM"/>
    <property type="match status" value="1"/>
</dbReference>
<keyword evidence="2 6" id="KW-0489">Methyltransferase</keyword>
<keyword evidence="4 5" id="KW-0949">S-adenosyl-L-methionine</keyword>
<evidence type="ECO:0000256" key="2">
    <source>
        <dbReference type="ARBA" id="ARBA00022603"/>
    </source>
</evidence>
<feature type="region of interest" description="Disordered" evidence="7">
    <location>
        <begin position="556"/>
        <end position="647"/>
    </location>
</feature>
<feature type="compositionally biased region" description="Polar residues" evidence="7">
    <location>
        <begin position="205"/>
        <end position="225"/>
    </location>
</feature>
<gene>
    <name evidence="9" type="ORF">SKAU_G00322270</name>
</gene>
<evidence type="ECO:0000256" key="7">
    <source>
        <dbReference type="SAM" id="MobiDB-lite"/>
    </source>
</evidence>
<accession>A0A9Q1IK06</accession>
<evidence type="ECO:0000256" key="6">
    <source>
        <dbReference type="RuleBase" id="RU367087"/>
    </source>
</evidence>
<evidence type="ECO:0000256" key="4">
    <source>
        <dbReference type="ARBA" id="ARBA00022691"/>
    </source>
</evidence>
<feature type="compositionally biased region" description="Low complexity" evidence="7">
    <location>
        <begin position="610"/>
        <end position="619"/>
    </location>
</feature>
<feature type="compositionally biased region" description="Basic and acidic residues" evidence="7">
    <location>
        <begin position="121"/>
        <end position="131"/>
    </location>
</feature>
<keyword evidence="10" id="KW-1185">Reference proteome</keyword>
<evidence type="ECO:0000256" key="3">
    <source>
        <dbReference type="ARBA" id="ARBA00022679"/>
    </source>
</evidence>
<feature type="compositionally biased region" description="Low complexity" evidence="7">
    <location>
        <begin position="149"/>
        <end position="161"/>
    </location>
</feature>
<evidence type="ECO:0000313" key="9">
    <source>
        <dbReference type="EMBL" id="KAJ8342299.1"/>
    </source>
</evidence>
<dbReference type="InterPro" id="IPR010675">
    <property type="entry name" value="Bin3_C"/>
</dbReference>
<dbReference type="InterPro" id="IPR024160">
    <property type="entry name" value="BIN3_SAM-bd_dom"/>
</dbReference>
<evidence type="ECO:0000259" key="8">
    <source>
        <dbReference type="PROSITE" id="PS51515"/>
    </source>
</evidence>
<dbReference type="GO" id="GO:0040031">
    <property type="term" value="P:snRNA modification"/>
    <property type="evidence" value="ECO:0007669"/>
    <property type="project" value="TreeGrafter"/>
</dbReference>
<dbReference type="GO" id="GO:0032259">
    <property type="term" value="P:methylation"/>
    <property type="evidence" value="ECO:0007669"/>
    <property type="project" value="UniProtKB-KW"/>
</dbReference>
<dbReference type="GO" id="GO:0008171">
    <property type="term" value="F:O-methyltransferase activity"/>
    <property type="evidence" value="ECO:0007669"/>
    <property type="project" value="UniProtKB-UniRule"/>
</dbReference>
<dbReference type="InterPro" id="IPR039772">
    <property type="entry name" value="Bin3-like"/>
</dbReference>
<feature type="compositionally biased region" description="Gly residues" evidence="7">
    <location>
        <begin position="558"/>
        <end position="567"/>
    </location>
</feature>
<evidence type="ECO:0000313" key="10">
    <source>
        <dbReference type="Proteomes" id="UP001152622"/>
    </source>
</evidence>
<organism evidence="9 10">
    <name type="scientific">Synaphobranchus kaupii</name>
    <name type="common">Kaup's arrowtooth eel</name>
    <dbReference type="NCBI Taxonomy" id="118154"/>
    <lineage>
        <taxon>Eukaryota</taxon>
        <taxon>Metazoa</taxon>
        <taxon>Chordata</taxon>
        <taxon>Craniata</taxon>
        <taxon>Vertebrata</taxon>
        <taxon>Euteleostomi</taxon>
        <taxon>Actinopterygii</taxon>
        <taxon>Neopterygii</taxon>
        <taxon>Teleostei</taxon>
        <taxon>Anguilliformes</taxon>
        <taxon>Synaphobranchidae</taxon>
        <taxon>Synaphobranchus</taxon>
    </lineage>
</organism>
<evidence type="ECO:0000256" key="5">
    <source>
        <dbReference type="PROSITE-ProRule" id="PRU00848"/>
    </source>
</evidence>
<dbReference type="PANTHER" id="PTHR12315">
    <property type="entry name" value="BICOID-INTERACTING PROTEIN RELATED"/>
    <property type="match status" value="1"/>
</dbReference>
<feature type="region of interest" description="Disordered" evidence="7">
    <location>
        <begin position="176"/>
        <end position="256"/>
    </location>
</feature>
<dbReference type="PANTHER" id="PTHR12315:SF0">
    <property type="entry name" value="7SK SNRNA METHYLPHOSPHATE CAPPING ENZYME"/>
    <property type="match status" value="1"/>
</dbReference>
<keyword evidence="3 6" id="KW-0808">Transferase</keyword>
<evidence type="ECO:0000256" key="1">
    <source>
        <dbReference type="ARBA" id="ARBA00008361"/>
    </source>
</evidence>
<dbReference type="Pfam" id="PF06859">
    <property type="entry name" value="Bin3"/>
    <property type="match status" value="1"/>
</dbReference>
<feature type="domain" description="Bin3-type SAM" evidence="8">
    <location>
        <begin position="521"/>
        <end position="812"/>
    </location>
</feature>
<feature type="compositionally biased region" description="Acidic residues" evidence="7">
    <location>
        <begin position="568"/>
        <end position="578"/>
    </location>
</feature>
<dbReference type="SUPFAM" id="SSF53335">
    <property type="entry name" value="S-adenosyl-L-methionine-dependent methyltransferases"/>
    <property type="match status" value="1"/>
</dbReference>
<comment type="similarity">
    <text evidence="1 6">Belongs to the methyltransferase superfamily.</text>
</comment>
<feature type="compositionally biased region" description="Polar residues" evidence="7">
    <location>
        <begin position="178"/>
        <end position="191"/>
    </location>
</feature>
<dbReference type="InterPro" id="IPR029063">
    <property type="entry name" value="SAM-dependent_MTases_sf"/>
</dbReference>
<feature type="compositionally biased region" description="Pro residues" evidence="7">
    <location>
        <begin position="392"/>
        <end position="405"/>
    </location>
</feature>
<sequence length="816" mass="87208">MFQKDRQSGGGGKGDFRPATGGEKTGCERNCNTAATANRQRADFAILYVSTNFLFLPRENKSGEREAGSTLLRRRRRNRQLDSVVYLRALTSVTIHASSHTSCARFGRKMIEMSVDKETVLPRDGHTEPRGPAECAGNCSGSEGAGTTAVSSAAPPGAPSRAEAAFAGSVVLAERPAQTEQVASGSRQAEGTGQADGTGCDNGSHKNATPTVPAQKQAPQAGQLRQNKRRYTAGASFKHPGPGKRRRRANSESDPVLPSNFLLGGNIFDPLNLNSLLDEEVNRAINAETPESSPLPAKSRDPVEILVPRDITDPLNLNSDGGILVSPHRSGGRRRHRNRHHTGTGGGAGQLHPAVSVGGRSIPAQPSLPLPPSLPGAVPEAPREGAASPVSRPSPPRAPPLPRPRSPSNANANAPPPAGVTFPPLRPATRIKRRRAQGRGQGAGPPGSHTPSRANAAPPHQQKKFQFGNYNKYYGYRNPGCSEDPPNPGHEARLVPGGRASLTWAATQAISPSTSPKTAAPPALWGWTSMADWCTPPGRTYGTTCPTCRLRRHAGARAGEGPGGGGEGEGEEQGEREEEGQRNDGKPEMRQEAEMHEEGGAKEKGRSQEEGVAVEVQGRGAEEGGGGGAESVTDPTAPPAGTAEDDTQFPVSLRISRGPIAAPPLPDTLPAPPGDFPANVSFIRGNYVLESDALLHTQRAEYDVILCLSISKWVHLNWGDAGLQRLFRRVYKHLHPGGIFILEPQPWTSYGRRRKLTDTIYKNYHSIRLKPDQFCSYLTSEVGFSGYELLGTPNSSSRGFERPIYKFYKGPPCPRK</sequence>
<feature type="compositionally biased region" description="Basic residues" evidence="7">
    <location>
        <begin position="330"/>
        <end position="342"/>
    </location>
</feature>
<dbReference type="GO" id="GO:0008173">
    <property type="term" value="F:RNA methyltransferase activity"/>
    <property type="evidence" value="ECO:0007669"/>
    <property type="project" value="UniProtKB-UniRule"/>
</dbReference>
<reference evidence="9" key="1">
    <citation type="journal article" date="2023" name="Science">
        <title>Genome structures resolve the early diversification of teleost fishes.</title>
        <authorList>
            <person name="Parey E."/>
            <person name="Louis A."/>
            <person name="Montfort J."/>
            <person name="Bouchez O."/>
            <person name="Roques C."/>
            <person name="Iampietro C."/>
            <person name="Lluch J."/>
            <person name="Castinel A."/>
            <person name="Donnadieu C."/>
            <person name="Desvignes T."/>
            <person name="Floi Bucao C."/>
            <person name="Jouanno E."/>
            <person name="Wen M."/>
            <person name="Mejri S."/>
            <person name="Dirks R."/>
            <person name="Jansen H."/>
            <person name="Henkel C."/>
            <person name="Chen W.J."/>
            <person name="Zahm M."/>
            <person name="Cabau C."/>
            <person name="Klopp C."/>
            <person name="Thompson A.W."/>
            <person name="Robinson-Rechavi M."/>
            <person name="Braasch I."/>
            <person name="Lecointre G."/>
            <person name="Bobe J."/>
            <person name="Postlethwait J.H."/>
            <person name="Berthelot C."/>
            <person name="Roest Crollius H."/>
            <person name="Guiguen Y."/>
        </authorList>
    </citation>
    <scope>NUCLEOTIDE SEQUENCE</scope>
    <source>
        <strain evidence="9">WJC10195</strain>
    </source>
</reference>
<feature type="region of interest" description="Disordered" evidence="7">
    <location>
        <begin position="121"/>
        <end position="161"/>
    </location>
</feature>
<feature type="region of interest" description="Disordered" evidence="7">
    <location>
        <begin position="312"/>
        <end position="471"/>
    </location>
</feature>
<feature type="region of interest" description="Disordered" evidence="7">
    <location>
        <begin position="1"/>
        <end position="27"/>
    </location>
</feature>
<feature type="compositionally biased region" description="Basic and acidic residues" evidence="7">
    <location>
        <begin position="579"/>
        <end position="609"/>
    </location>
</feature>
<name>A0A9Q1IK06_SYNKA</name>
<comment type="caution">
    <text evidence="9">The sequence shown here is derived from an EMBL/GenBank/DDBJ whole genome shotgun (WGS) entry which is preliminary data.</text>
</comment>
<dbReference type="Gene3D" id="3.40.50.150">
    <property type="entry name" value="Vaccinia Virus protein VP39"/>
    <property type="match status" value="1"/>
</dbReference>
<dbReference type="EC" id="2.1.1.-" evidence="6"/>
<dbReference type="AlphaFoldDB" id="A0A9Q1IK06"/>
<dbReference type="GO" id="GO:0017069">
    <property type="term" value="F:snRNA binding"/>
    <property type="evidence" value="ECO:0007669"/>
    <property type="project" value="TreeGrafter"/>
</dbReference>
<dbReference type="EMBL" id="JAINUF010000014">
    <property type="protein sequence ID" value="KAJ8342299.1"/>
    <property type="molecule type" value="Genomic_DNA"/>
</dbReference>